<sequence length="187" mass="22297">MITNEQKYIDNIADKGVRNKKDLDVFFNQYYAVFVSFACRYCLNEEEARDIVQDVFVSFWEQRMNFTSILTIKAFFYRSISNRILNYLRHEEVKSRYAESQLKKIQSEEFIQESVIREEVSCMIHKKIKELTPREQEVILLSLQNKSNQEIADLLSLSVPTVKTHKMHAYARLRAELEELRFLLLIL</sequence>
<dbReference type="GO" id="GO:0003677">
    <property type="term" value="F:DNA binding"/>
    <property type="evidence" value="ECO:0007669"/>
    <property type="project" value="InterPro"/>
</dbReference>
<dbReference type="EMBL" id="RAZM01000047">
    <property type="protein sequence ID" value="RLT79478.1"/>
    <property type="molecule type" value="Genomic_DNA"/>
</dbReference>
<dbReference type="GeneID" id="93048054"/>
<comment type="caution">
    <text evidence="8">The sequence shown here is derived from an EMBL/GenBank/DDBJ whole genome shotgun (WGS) entry which is preliminary data.</text>
</comment>
<dbReference type="Proteomes" id="UP000305751">
    <property type="component" value="Unassembled WGS sequence"/>
</dbReference>
<dbReference type="Gene3D" id="1.10.1740.10">
    <property type="match status" value="1"/>
</dbReference>
<dbReference type="RefSeq" id="WP_024987383.1">
    <property type="nucleotide sequence ID" value="NZ_CAJTBC010000020.1"/>
</dbReference>
<keyword evidence="11" id="KW-1185">Reference proteome</keyword>
<dbReference type="PROSITE" id="PS50043">
    <property type="entry name" value="HTH_LUXR_2"/>
    <property type="match status" value="1"/>
</dbReference>
<dbReference type="STRING" id="1235814.GCA_000613385_02646"/>
<reference evidence="8 10" key="1">
    <citation type="submission" date="2018-09" db="EMBL/GenBank/DDBJ databases">
        <title>Murine metabolic-syndrome-specific gut microbial biobank.</title>
        <authorList>
            <person name="Liu C."/>
        </authorList>
    </citation>
    <scope>NUCLEOTIDE SEQUENCE [LARGE SCALE GENOMIC DNA]</scope>
    <source>
        <strain evidence="8 10">0.1X-D8-26</strain>
    </source>
</reference>
<protein>
    <recommendedName>
        <fullName evidence="2">RNA polymerase sigma factor SigS</fullName>
    </recommendedName>
</protein>
<comment type="function">
    <text evidence="6">Sigma factors are initiation factors that promote the attachment of RNA polymerase to specific initiation sites and are then released. Sigma-S contributes to the protection against external stress, thus playing a role in cellular fitness and survival.</text>
</comment>
<evidence type="ECO:0000256" key="2">
    <source>
        <dbReference type="ARBA" id="ARBA00021245"/>
    </source>
</evidence>
<dbReference type="EMBL" id="SRZA01000023">
    <property type="protein sequence ID" value="TGY03501.1"/>
    <property type="molecule type" value="Genomic_DNA"/>
</dbReference>
<dbReference type="SMART" id="SM00421">
    <property type="entry name" value="HTH_LUXR"/>
    <property type="match status" value="1"/>
</dbReference>
<dbReference type="GO" id="GO:0016987">
    <property type="term" value="F:sigma factor activity"/>
    <property type="evidence" value="ECO:0007669"/>
    <property type="project" value="UniProtKB-KW"/>
</dbReference>
<evidence type="ECO:0000256" key="4">
    <source>
        <dbReference type="ARBA" id="ARBA00023082"/>
    </source>
</evidence>
<dbReference type="PANTHER" id="PTHR43133:SF46">
    <property type="entry name" value="RNA POLYMERASE SIGMA-70 FACTOR ECF SUBFAMILY"/>
    <property type="match status" value="1"/>
</dbReference>
<evidence type="ECO:0000259" key="7">
    <source>
        <dbReference type="PROSITE" id="PS50043"/>
    </source>
</evidence>
<dbReference type="InterPro" id="IPR014284">
    <property type="entry name" value="RNA_pol_sigma-70_dom"/>
</dbReference>
<dbReference type="InterPro" id="IPR016032">
    <property type="entry name" value="Sig_transdc_resp-reg_C-effctor"/>
</dbReference>
<gene>
    <name evidence="8" type="ORF">D7Y07_13440</name>
    <name evidence="9" type="ORF">E5356_09265</name>
</gene>
<dbReference type="InterPro" id="IPR013325">
    <property type="entry name" value="RNA_pol_sigma_r2"/>
</dbReference>
<dbReference type="InterPro" id="IPR013249">
    <property type="entry name" value="RNA_pol_sigma70_r4_t2"/>
</dbReference>
<keyword evidence="4" id="KW-0731">Sigma factor</keyword>
<dbReference type="Proteomes" id="UP000267159">
    <property type="component" value="Unassembled WGS sequence"/>
</dbReference>
<dbReference type="NCBIfam" id="TIGR02985">
    <property type="entry name" value="Sig70_bacteroi1"/>
    <property type="match status" value="1"/>
</dbReference>
<evidence type="ECO:0000313" key="11">
    <source>
        <dbReference type="Proteomes" id="UP000305751"/>
    </source>
</evidence>
<reference evidence="9 11" key="2">
    <citation type="submission" date="2019-04" db="EMBL/GenBank/DDBJ databases">
        <title>Microbes associate with the intestines of laboratory mice.</title>
        <authorList>
            <person name="Navarre W."/>
            <person name="Wong E."/>
            <person name="Huang K."/>
            <person name="Tropini C."/>
            <person name="Ng K."/>
            <person name="Yu B."/>
        </authorList>
    </citation>
    <scope>NUCLEOTIDE SEQUENCE [LARGE SCALE GENOMIC DNA]</scope>
    <source>
        <strain evidence="9 11">NM70_E10</strain>
    </source>
</reference>
<evidence type="ECO:0000256" key="3">
    <source>
        <dbReference type="ARBA" id="ARBA00023015"/>
    </source>
</evidence>
<dbReference type="InterPro" id="IPR000792">
    <property type="entry name" value="Tscrpt_reg_LuxR_C"/>
</dbReference>
<evidence type="ECO:0000313" key="8">
    <source>
        <dbReference type="EMBL" id="RLT79478.1"/>
    </source>
</evidence>
<feature type="domain" description="HTH luxR-type" evidence="7">
    <location>
        <begin position="124"/>
        <end position="187"/>
    </location>
</feature>
<dbReference type="PANTHER" id="PTHR43133">
    <property type="entry name" value="RNA POLYMERASE ECF-TYPE SIGMA FACTO"/>
    <property type="match status" value="1"/>
</dbReference>
<proteinExistence type="inferred from homology"/>
<dbReference type="SUPFAM" id="SSF46894">
    <property type="entry name" value="C-terminal effector domain of the bipartite response regulators"/>
    <property type="match status" value="1"/>
</dbReference>
<name>A0A3L7Z3G6_9BACE</name>
<dbReference type="AlphaFoldDB" id="A0A3L7Z3G6"/>
<accession>A0A3L7Z3G6</accession>
<dbReference type="InterPro" id="IPR039425">
    <property type="entry name" value="RNA_pol_sigma-70-like"/>
</dbReference>
<dbReference type="NCBIfam" id="TIGR02937">
    <property type="entry name" value="sigma70-ECF"/>
    <property type="match status" value="1"/>
</dbReference>
<evidence type="ECO:0000256" key="1">
    <source>
        <dbReference type="ARBA" id="ARBA00007788"/>
    </source>
</evidence>
<organism evidence="8 10">
    <name type="scientific">Bacteroides acidifaciens</name>
    <dbReference type="NCBI Taxonomy" id="85831"/>
    <lineage>
        <taxon>Bacteria</taxon>
        <taxon>Pseudomonadati</taxon>
        <taxon>Bacteroidota</taxon>
        <taxon>Bacteroidia</taxon>
        <taxon>Bacteroidales</taxon>
        <taxon>Bacteroidaceae</taxon>
        <taxon>Bacteroides</taxon>
    </lineage>
</organism>
<comment type="similarity">
    <text evidence="1">Belongs to the sigma-70 factor family.</text>
</comment>
<dbReference type="InterPro" id="IPR014327">
    <property type="entry name" value="RNA_pol_sigma70_bacteroid"/>
</dbReference>
<dbReference type="SUPFAM" id="SSF88946">
    <property type="entry name" value="Sigma2 domain of RNA polymerase sigma factors"/>
    <property type="match status" value="1"/>
</dbReference>
<keyword evidence="5" id="KW-0804">Transcription</keyword>
<dbReference type="Pfam" id="PF08281">
    <property type="entry name" value="Sigma70_r4_2"/>
    <property type="match status" value="1"/>
</dbReference>
<dbReference type="CDD" id="cd06170">
    <property type="entry name" value="LuxR_C_like"/>
    <property type="match status" value="1"/>
</dbReference>
<keyword evidence="3" id="KW-0805">Transcription regulation</keyword>
<evidence type="ECO:0000313" key="10">
    <source>
        <dbReference type="Proteomes" id="UP000267159"/>
    </source>
</evidence>
<dbReference type="InterPro" id="IPR036388">
    <property type="entry name" value="WH-like_DNA-bd_sf"/>
</dbReference>
<evidence type="ECO:0000256" key="5">
    <source>
        <dbReference type="ARBA" id="ARBA00023163"/>
    </source>
</evidence>
<dbReference type="PRINTS" id="PR00038">
    <property type="entry name" value="HTHLUXR"/>
</dbReference>
<evidence type="ECO:0000256" key="6">
    <source>
        <dbReference type="ARBA" id="ARBA00024701"/>
    </source>
</evidence>
<evidence type="ECO:0000313" key="9">
    <source>
        <dbReference type="EMBL" id="TGY03501.1"/>
    </source>
</evidence>
<dbReference type="Gene3D" id="1.10.10.10">
    <property type="entry name" value="Winged helix-like DNA-binding domain superfamily/Winged helix DNA-binding domain"/>
    <property type="match status" value="1"/>
</dbReference>
<dbReference type="Pfam" id="PF04542">
    <property type="entry name" value="Sigma70_r2"/>
    <property type="match status" value="1"/>
</dbReference>
<dbReference type="GO" id="GO:0006352">
    <property type="term" value="P:DNA-templated transcription initiation"/>
    <property type="evidence" value="ECO:0007669"/>
    <property type="project" value="InterPro"/>
</dbReference>
<dbReference type="InterPro" id="IPR007627">
    <property type="entry name" value="RNA_pol_sigma70_r2"/>
</dbReference>